<organism evidence="1 2">
    <name type="scientific">Phytophthora citrophthora</name>
    <dbReference type="NCBI Taxonomy" id="4793"/>
    <lineage>
        <taxon>Eukaryota</taxon>
        <taxon>Sar</taxon>
        <taxon>Stramenopiles</taxon>
        <taxon>Oomycota</taxon>
        <taxon>Peronosporomycetes</taxon>
        <taxon>Peronosporales</taxon>
        <taxon>Peronosporaceae</taxon>
        <taxon>Phytophthora</taxon>
    </lineage>
</organism>
<comment type="caution">
    <text evidence="1">The sequence shown here is derived from an EMBL/GenBank/DDBJ whole genome shotgun (WGS) entry which is preliminary data.</text>
</comment>
<evidence type="ECO:0000313" key="2">
    <source>
        <dbReference type="Proteomes" id="UP001259832"/>
    </source>
</evidence>
<gene>
    <name evidence="1" type="ORF">P3T76_008888</name>
</gene>
<accession>A0AAD9LJB5</accession>
<dbReference type="EMBL" id="JASMQC010000017">
    <property type="protein sequence ID" value="KAK1938813.1"/>
    <property type="molecule type" value="Genomic_DNA"/>
</dbReference>
<name>A0AAD9LJB5_9STRA</name>
<dbReference type="Proteomes" id="UP001259832">
    <property type="component" value="Unassembled WGS sequence"/>
</dbReference>
<keyword evidence="2" id="KW-1185">Reference proteome</keyword>
<proteinExistence type="predicted"/>
<protein>
    <recommendedName>
        <fullName evidence="3">Core-binding (CB) domain-containing protein</fullName>
    </recommendedName>
</protein>
<dbReference type="AlphaFoldDB" id="A0AAD9LJB5"/>
<reference evidence="1" key="1">
    <citation type="submission" date="2023-08" db="EMBL/GenBank/DDBJ databases">
        <title>Reference Genome Resource for the Citrus Pathogen Phytophthora citrophthora.</title>
        <authorList>
            <person name="Moller H."/>
            <person name="Coetzee B."/>
            <person name="Rose L.J."/>
            <person name="Van Niekerk J.M."/>
        </authorList>
    </citation>
    <scope>NUCLEOTIDE SEQUENCE</scope>
    <source>
        <strain evidence="1">STE-U-9442</strain>
    </source>
</reference>
<sequence length="553" mass="62260">MKALGGFLLDKMKGGKVKVSTLSGYRSAVKDLYRQKRMARPSAYEDEMKPFFQGLKRVEAENDQKGRGRRTGKEPLTFSLYCRLAEQTLRLNDNGFCHLFLLSQWNLMCRSKSVETLHISHLECADDSVRCVLHKTKTNQEESGPKDPRHIYANLAQPACCWVLTLGLYLSANPTLASGKLFPRRNNGAKSVWNAFNLEGVATYASSGSTGGPSIVSVCLRCGWPLGGVQDRFFRYEAAGDQYLGRVVAGLPDNPQFAELPPHFDNPNADVVKESTSLIFSPAQNDAHVASILQLCLASLVKHAEYLRSILSETHPLFSSYVFRQPDKMATLQAMLADGRTSWMRPTGIPPHVELFQQHAQTRQAFKNLPDILLGGFSAILEEKCVGRQSLARETLTVTIKSLLEEAGLWQSQPRPQEATQPLDEINNFHHWPSDRRFHRIPETFEFPQLDALGVWRLWWLGNRGAGHPPFRALQGSDFTKSNKEMFSEWSVLVRHIKAGVEGTTGNPMQYPATQAEADHLYQLGMSKVPLMEPTHLYKQRPERAVTTLRRIR</sequence>
<evidence type="ECO:0008006" key="3">
    <source>
        <dbReference type="Google" id="ProtNLM"/>
    </source>
</evidence>
<evidence type="ECO:0000313" key="1">
    <source>
        <dbReference type="EMBL" id="KAK1938813.1"/>
    </source>
</evidence>